<dbReference type="InterPro" id="IPR016187">
    <property type="entry name" value="CTDL_fold"/>
</dbReference>
<evidence type="ECO:0000256" key="3">
    <source>
        <dbReference type="ARBA" id="ARBA00022777"/>
    </source>
</evidence>
<keyword evidence="9" id="KW-1185">Reference proteome</keyword>
<dbReference type="Pfam" id="PF03781">
    <property type="entry name" value="FGE-sulfatase"/>
    <property type="match status" value="1"/>
</dbReference>
<comment type="caution">
    <text evidence="8">The sequence shown here is derived from an EMBL/GenBank/DDBJ whole genome shotgun (WGS) entry which is preliminary data.</text>
</comment>
<evidence type="ECO:0000259" key="7">
    <source>
        <dbReference type="PROSITE" id="PS50011"/>
    </source>
</evidence>
<dbReference type="InterPro" id="IPR008271">
    <property type="entry name" value="Ser/Thr_kinase_AS"/>
</dbReference>
<reference evidence="8 9" key="1">
    <citation type="submission" date="2018-08" db="EMBL/GenBank/DDBJ databases">
        <title>Acidipila sp. 4G-K13, an acidobacterium isolated from forest soil.</title>
        <authorList>
            <person name="Gao Z.-H."/>
            <person name="Qiu L.-H."/>
        </authorList>
    </citation>
    <scope>NUCLEOTIDE SEQUENCE [LARGE SCALE GENOMIC DNA]</scope>
    <source>
        <strain evidence="8 9">4G-K13</strain>
    </source>
</reference>
<dbReference type="Gene3D" id="3.90.1580.10">
    <property type="entry name" value="paralog of FGE (formylglycine-generating enzyme)"/>
    <property type="match status" value="1"/>
</dbReference>
<evidence type="ECO:0000256" key="1">
    <source>
        <dbReference type="ARBA" id="ARBA00022679"/>
    </source>
</evidence>
<dbReference type="Proteomes" id="UP000264702">
    <property type="component" value="Unassembled WGS sequence"/>
</dbReference>
<dbReference type="InterPro" id="IPR005532">
    <property type="entry name" value="SUMF_dom"/>
</dbReference>
<keyword evidence="1" id="KW-0808">Transferase</keyword>
<dbReference type="GO" id="GO:0005524">
    <property type="term" value="F:ATP binding"/>
    <property type="evidence" value="ECO:0007669"/>
    <property type="project" value="UniProtKB-UniRule"/>
</dbReference>
<accession>A0A372IP50</accession>
<feature type="domain" description="Protein kinase" evidence="7">
    <location>
        <begin position="19"/>
        <end position="278"/>
    </location>
</feature>
<keyword evidence="6" id="KW-1133">Transmembrane helix</keyword>
<sequence length="632" mass="69703">MRMEEMQLAQLEALLGEKYQIMRRIGGGGMAQVFLARHRRHGGAFAVKVLSEYLAQDPQIVARFEQEARTAATLSGHPNIVPIFDIGQGDGLHYIIMQFISGEDLASWLRRNGKLAPPDAANVIAQTAEALIWSESHKVVHRDLKPANMLLDTNGRIMILDFGISKAADVSDGLTRPGESLGTPCYMSPEQIRGLPCDVRSDLYSLGVIFFELMTGKRPFDHESVTAIQMAHLTEAPPDLLSVEPELPEICGQLVQKMLQKRPEDRYQSPQRFLEELRNLGATSGPGQLRPQLNMAIEEDLHQPITGTPANMQTISAANIGSRQSADFSDAPVKTATAVSSLISETPMAATSTIAQREPRAAARKKPKGLWALTIVVLLLAPLSVAFFLPEHPASAFQDAHGRMVLVPAGSFIYGDNSPDAPRRQQTLSLPAYYIDETEVSNREYRHFIEATGHAPPNADSYADKPDDPVSGVSYDDASAYAAWVGKRLPTEEEWEKAARGTDGRPYPWGSDAWTTGVPTTVQPVESFPDRKSPYGAFNMAGNVFEWTATVFPAGDREFTDMRSLLGSPDFSRRWYAIKGGSFSPHGDVFFRCFMRRGFPSDQHSPIIGFRCVRAVPQQGLLSRLHLLIFGR</sequence>
<keyword evidence="3" id="KW-0418">Kinase</keyword>
<dbReference type="SMART" id="SM00220">
    <property type="entry name" value="S_TKc"/>
    <property type="match status" value="1"/>
</dbReference>
<dbReference type="Gene3D" id="1.10.510.10">
    <property type="entry name" value="Transferase(Phosphotransferase) domain 1"/>
    <property type="match status" value="1"/>
</dbReference>
<organism evidence="8 9">
    <name type="scientific">Paracidobacterium acidisoli</name>
    <dbReference type="NCBI Taxonomy" id="2303751"/>
    <lineage>
        <taxon>Bacteria</taxon>
        <taxon>Pseudomonadati</taxon>
        <taxon>Acidobacteriota</taxon>
        <taxon>Terriglobia</taxon>
        <taxon>Terriglobales</taxon>
        <taxon>Acidobacteriaceae</taxon>
        <taxon>Paracidobacterium</taxon>
    </lineage>
</organism>
<protein>
    <recommendedName>
        <fullName evidence="7">Protein kinase domain-containing protein</fullName>
    </recommendedName>
</protein>
<keyword evidence="4 5" id="KW-0067">ATP-binding</keyword>
<dbReference type="SUPFAM" id="SSF56112">
    <property type="entry name" value="Protein kinase-like (PK-like)"/>
    <property type="match status" value="1"/>
</dbReference>
<dbReference type="SUPFAM" id="SSF56436">
    <property type="entry name" value="C-type lectin-like"/>
    <property type="match status" value="1"/>
</dbReference>
<feature type="transmembrane region" description="Helical" evidence="6">
    <location>
        <begin position="370"/>
        <end position="389"/>
    </location>
</feature>
<dbReference type="CDD" id="cd14014">
    <property type="entry name" value="STKc_PknB_like"/>
    <property type="match status" value="1"/>
</dbReference>
<dbReference type="Gene3D" id="3.30.200.20">
    <property type="entry name" value="Phosphorylase Kinase, domain 1"/>
    <property type="match status" value="1"/>
</dbReference>
<dbReference type="GO" id="GO:0004674">
    <property type="term" value="F:protein serine/threonine kinase activity"/>
    <property type="evidence" value="ECO:0007669"/>
    <property type="project" value="TreeGrafter"/>
</dbReference>
<evidence type="ECO:0000256" key="5">
    <source>
        <dbReference type="PROSITE-ProRule" id="PRU10141"/>
    </source>
</evidence>
<dbReference type="InterPro" id="IPR000719">
    <property type="entry name" value="Prot_kinase_dom"/>
</dbReference>
<dbReference type="InterPro" id="IPR011009">
    <property type="entry name" value="Kinase-like_dom_sf"/>
</dbReference>
<keyword evidence="2 5" id="KW-0547">Nucleotide-binding</keyword>
<proteinExistence type="predicted"/>
<dbReference type="PROSITE" id="PS00107">
    <property type="entry name" value="PROTEIN_KINASE_ATP"/>
    <property type="match status" value="1"/>
</dbReference>
<dbReference type="InterPro" id="IPR017441">
    <property type="entry name" value="Protein_kinase_ATP_BS"/>
</dbReference>
<dbReference type="PROSITE" id="PS50011">
    <property type="entry name" value="PROTEIN_KINASE_DOM"/>
    <property type="match status" value="1"/>
</dbReference>
<dbReference type="AlphaFoldDB" id="A0A372IP50"/>
<evidence type="ECO:0000313" key="9">
    <source>
        <dbReference type="Proteomes" id="UP000264702"/>
    </source>
</evidence>
<feature type="binding site" evidence="5">
    <location>
        <position position="48"/>
    </location>
    <ligand>
        <name>ATP</name>
        <dbReference type="ChEBI" id="CHEBI:30616"/>
    </ligand>
</feature>
<keyword evidence="6" id="KW-0472">Membrane</keyword>
<dbReference type="PROSITE" id="PS00108">
    <property type="entry name" value="PROTEIN_KINASE_ST"/>
    <property type="match status" value="1"/>
</dbReference>
<dbReference type="PANTHER" id="PTHR43289">
    <property type="entry name" value="MITOGEN-ACTIVATED PROTEIN KINASE KINASE KINASE 20-RELATED"/>
    <property type="match status" value="1"/>
</dbReference>
<evidence type="ECO:0000256" key="4">
    <source>
        <dbReference type="ARBA" id="ARBA00022840"/>
    </source>
</evidence>
<keyword evidence="6" id="KW-0812">Transmembrane</keyword>
<dbReference type="Pfam" id="PF00069">
    <property type="entry name" value="Pkinase"/>
    <property type="match status" value="1"/>
</dbReference>
<dbReference type="PANTHER" id="PTHR43289:SF6">
    <property type="entry name" value="SERINE_THREONINE-PROTEIN KINASE NEKL-3"/>
    <property type="match status" value="1"/>
</dbReference>
<dbReference type="EMBL" id="QVQT01000003">
    <property type="protein sequence ID" value="RFU16740.1"/>
    <property type="molecule type" value="Genomic_DNA"/>
</dbReference>
<name>A0A372IP50_9BACT</name>
<evidence type="ECO:0000256" key="2">
    <source>
        <dbReference type="ARBA" id="ARBA00022741"/>
    </source>
</evidence>
<gene>
    <name evidence="8" type="ORF">D0Y96_08270</name>
</gene>
<dbReference type="InterPro" id="IPR042095">
    <property type="entry name" value="SUMF_sf"/>
</dbReference>
<evidence type="ECO:0000256" key="6">
    <source>
        <dbReference type="SAM" id="Phobius"/>
    </source>
</evidence>
<evidence type="ECO:0000313" key="8">
    <source>
        <dbReference type="EMBL" id="RFU16740.1"/>
    </source>
</evidence>